<dbReference type="EMBL" id="JAAGSC010000041">
    <property type="protein sequence ID" value="NDY96188.1"/>
    <property type="molecule type" value="Genomic_DNA"/>
</dbReference>
<feature type="chain" id="PRO_5032637437" evidence="3">
    <location>
        <begin position="29"/>
        <end position="364"/>
    </location>
</feature>
<dbReference type="Gene3D" id="2.40.420.20">
    <property type="match status" value="1"/>
</dbReference>
<dbReference type="Proteomes" id="UP000484885">
    <property type="component" value="Unassembled WGS sequence"/>
</dbReference>
<sequence>MKHIQTMTYAAVVAVAAALSPAAPKALAAPKSVVSVVAVESEQVSPTLMVTGTVQSRHDSAVSAGIAGSLVWVAEPGTRVARGEPVARLDARPFELAVRELEARLSRKRIEIRRLERDLDRYRRLQERQSISARDVDALEADLGMARTDADLLEVEIDRARDDLDRTRIVAPFDSVVARRFQQQGESVSATQPVAKLVSTDALEVRFHGPLAHSALPDALGKLRVHWSSGSAEMAVRATVPVSDEQSQSFLGYLSVPEDMAPQFRIGQLISVAVPTALPSTQFIVPRDALVLGEKQIRVFVLDDEGRALAIPVEVGADHGDYISVSGALAAGQQVIVRGAESIRSGDLVSVLSQNEFPVTTLES</sequence>
<name>A0A845UZK3_9GAMM</name>
<gene>
    <name evidence="4" type="ORF">G3I74_10635</name>
</gene>
<evidence type="ECO:0000256" key="3">
    <source>
        <dbReference type="SAM" id="SignalP"/>
    </source>
</evidence>
<comment type="similarity">
    <text evidence="1">Belongs to the membrane fusion protein (MFP) (TC 8.A.1) family.</text>
</comment>
<dbReference type="PANTHER" id="PTHR30469:SF15">
    <property type="entry name" value="HLYD FAMILY OF SECRETION PROTEINS"/>
    <property type="match status" value="1"/>
</dbReference>
<evidence type="ECO:0000256" key="2">
    <source>
        <dbReference type="SAM" id="Coils"/>
    </source>
</evidence>
<accession>A0A845UZK3</accession>
<dbReference type="AlphaFoldDB" id="A0A845UZK3"/>
<dbReference type="GO" id="GO:0015562">
    <property type="term" value="F:efflux transmembrane transporter activity"/>
    <property type="evidence" value="ECO:0007669"/>
    <property type="project" value="TreeGrafter"/>
</dbReference>
<dbReference type="RefSeq" id="WP_164211557.1">
    <property type="nucleotide sequence ID" value="NZ_JAAGSC010000041.1"/>
</dbReference>
<comment type="caution">
    <text evidence="4">The sequence shown here is derived from an EMBL/GenBank/DDBJ whole genome shotgun (WGS) entry which is preliminary data.</text>
</comment>
<evidence type="ECO:0000256" key="1">
    <source>
        <dbReference type="ARBA" id="ARBA00009477"/>
    </source>
</evidence>
<dbReference type="Gene3D" id="1.10.287.470">
    <property type="entry name" value="Helix hairpin bin"/>
    <property type="match status" value="1"/>
</dbReference>
<feature type="signal peptide" evidence="3">
    <location>
        <begin position="1"/>
        <end position="28"/>
    </location>
</feature>
<keyword evidence="2" id="KW-0175">Coiled coil</keyword>
<evidence type="ECO:0000313" key="5">
    <source>
        <dbReference type="Proteomes" id="UP000484885"/>
    </source>
</evidence>
<dbReference type="PANTHER" id="PTHR30469">
    <property type="entry name" value="MULTIDRUG RESISTANCE PROTEIN MDTA"/>
    <property type="match status" value="1"/>
</dbReference>
<protein>
    <submittedName>
        <fullName evidence="4">Efflux RND transporter periplasmic adaptor subunit</fullName>
    </submittedName>
</protein>
<dbReference type="Gene3D" id="2.40.30.170">
    <property type="match status" value="1"/>
</dbReference>
<keyword evidence="3" id="KW-0732">Signal</keyword>
<organism evidence="4 5">
    <name type="scientific">Wenzhouxiangella limi</name>
    <dbReference type="NCBI Taxonomy" id="2707351"/>
    <lineage>
        <taxon>Bacteria</taxon>
        <taxon>Pseudomonadati</taxon>
        <taxon>Pseudomonadota</taxon>
        <taxon>Gammaproteobacteria</taxon>
        <taxon>Chromatiales</taxon>
        <taxon>Wenzhouxiangellaceae</taxon>
        <taxon>Wenzhouxiangella</taxon>
    </lineage>
</organism>
<reference evidence="4 5" key="1">
    <citation type="submission" date="2020-02" db="EMBL/GenBank/DDBJ databases">
        <authorList>
            <person name="Zhang X.-Y."/>
        </authorList>
    </citation>
    <scope>NUCLEOTIDE SEQUENCE [LARGE SCALE GENOMIC DNA]</scope>
    <source>
        <strain evidence="4 5">C33</strain>
    </source>
</reference>
<feature type="coiled-coil region" evidence="2">
    <location>
        <begin position="98"/>
        <end position="125"/>
    </location>
</feature>
<dbReference type="Gene3D" id="2.40.50.100">
    <property type="match status" value="1"/>
</dbReference>
<dbReference type="NCBIfam" id="TIGR01730">
    <property type="entry name" value="RND_mfp"/>
    <property type="match status" value="1"/>
</dbReference>
<keyword evidence="5" id="KW-1185">Reference proteome</keyword>
<dbReference type="SUPFAM" id="SSF111369">
    <property type="entry name" value="HlyD-like secretion proteins"/>
    <property type="match status" value="1"/>
</dbReference>
<dbReference type="InterPro" id="IPR006143">
    <property type="entry name" value="RND_pump_MFP"/>
</dbReference>
<proteinExistence type="inferred from homology"/>
<dbReference type="GO" id="GO:1990281">
    <property type="term" value="C:efflux pump complex"/>
    <property type="evidence" value="ECO:0007669"/>
    <property type="project" value="TreeGrafter"/>
</dbReference>
<evidence type="ECO:0000313" key="4">
    <source>
        <dbReference type="EMBL" id="NDY96188.1"/>
    </source>
</evidence>